<evidence type="ECO:0000256" key="1">
    <source>
        <dbReference type="SAM" id="MobiDB-lite"/>
    </source>
</evidence>
<feature type="compositionally biased region" description="Basic and acidic residues" evidence="1">
    <location>
        <begin position="214"/>
        <end position="228"/>
    </location>
</feature>
<reference evidence="2 3" key="1">
    <citation type="journal article" date="2020" name="Mol. Biol. Evol.">
        <title>Interspecific Gene Flow and the Evolution of Specialization in Black and White Rhinoceros.</title>
        <authorList>
            <person name="Moodley Y."/>
            <person name="Westbury M.V."/>
            <person name="Russo I.M."/>
            <person name="Gopalakrishnan S."/>
            <person name="Rakotoarivelo A."/>
            <person name="Olsen R.A."/>
            <person name="Prost S."/>
            <person name="Tunstall T."/>
            <person name="Ryder O.A."/>
            <person name="Dalen L."/>
            <person name="Bruford M.W."/>
        </authorList>
    </citation>
    <scope>NUCLEOTIDE SEQUENCE [LARGE SCALE GENOMIC DNA]</scope>
    <source>
        <strain evidence="2">SBR-YM</strain>
        <tissue evidence="2">Skin</tissue>
    </source>
</reference>
<organism evidence="2 3">
    <name type="scientific">Diceros bicornis minor</name>
    <name type="common">South-central black rhinoceros</name>
    <dbReference type="NCBI Taxonomy" id="77932"/>
    <lineage>
        <taxon>Eukaryota</taxon>
        <taxon>Metazoa</taxon>
        <taxon>Chordata</taxon>
        <taxon>Craniata</taxon>
        <taxon>Vertebrata</taxon>
        <taxon>Euteleostomi</taxon>
        <taxon>Mammalia</taxon>
        <taxon>Eutheria</taxon>
        <taxon>Laurasiatheria</taxon>
        <taxon>Perissodactyla</taxon>
        <taxon>Rhinocerotidae</taxon>
        <taxon>Diceros</taxon>
    </lineage>
</organism>
<feature type="compositionally biased region" description="Basic and acidic residues" evidence="1">
    <location>
        <begin position="1"/>
        <end position="24"/>
    </location>
</feature>
<dbReference type="PANTHER" id="PTHR35820">
    <property type="entry name" value="SPERM MITOCHONDRIAL-ASSOCIATED CYSTEINE-RICH PROTEIN"/>
    <property type="match status" value="1"/>
</dbReference>
<sequence length="289" mass="31710">MQGYLDHKWKEPRSLTNRGEETKRSPAVQPAGSAVRDIHSIVDHRGELPQAAHQTAARSTVTASSGTFQGLLLIEKAQDKALTLLEVEVEKGWAGAGPQLLSSKVTVSSRSKLQKMCDQPRCNPCCQPKPQCCIQPKPQCCIQPTCCCLEPKPESMCLNKEAEPTPPQTQNKGSQTQQQPQSPKQGPRPVTRSKSNGQRWELTVGSSNPTAMEWKPEEDVKEANRARQTDQPGSPDRKNQPLCPFLVSSPFLALLPPGAADGHKSRMRSGGQVQEPMEEDSCKEESLNK</sequence>
<keyword evidence="3" id="KW-1185">Reference proteome</keyword>
<dbReference type="AlphaFoldDB" id="A0A7J7ELF1"/>
<dbReference type="InterPro" id="IPR039347">
    <property type="entry name" value="SMCP"/>
</dbReference>
<dbReference type="EMBL" id="JACDTQ010002740">
    <property type="protein sequence ID" value="KAF5916246.1"/>
    <property type="molecule type" value="Genomic_DNA"/>
</dbReference>
<gene>
    <name evidence="2" type="ORF">HPG69_010607</name>
</gene>
<feature type="compositionally biased region" description="Low complexity" evidence="1">
    <location>
        <begin position="168"/>
        <end position="187"/>
    </location>
</feature>
<accession>A0A7J7ELF1</accession>
<evidence type="ECO:0000313" key="2">
    <source>
        <dbReference type="EMBL" id="KAF5916246.1"/>
    </source>
</evidence>
<comment type="caution">
    <text evidence="2">The sequence shown here is derived from an EMBL/GenBank/DDBJ whole genome shotgun (WGS) entry which is preliminary data.</text>
</comment>
<dbReference type="Proteomes" id="UP000551758">
    <property type="component" value="Unassembled WGS sequence"/>
</dbReference>
<dbReference type="PANTHER" id="PTHR35820:SF1">
    <property type="entry name" value="SPERM MITOCHONDRIAL-ASSOCIATED CYSTEINE-RICH PROTEIN"/>
    <property type="match status" value="1"/>
</dbReference>
<feature type="region of interest" description="Disordered" evidence="1">
    <location>
        <begin position="1"/>
        <end position="33"/>
    </location>
</feature>
<feature type="region of interest" description="Disordered" evidence="1">
    <location>
        <begin position="159"/>
        <end position="289"/>
    </location>
</feature>
<evidence type="ECO:0000313" key="3">
    <source>
        <dbReference type="Proteomes" id="UP000551758"/>
    </source>
</evidence>
<name>A0A7J7ELF1_DICBM</name>
<protein>
    <submittedName>
        <fullName evidence="2">Uncharacterized protein</fullName>
    </submittedName>
</protein>
<proteinExistence type="predicted"/>
<feature type="compositionally biased region" description="Polar residues" evidence="1">
    <location>
        <begin position="192"/>
        <end position="210"/>
    </location>
</feature>